<dbReference type="InterPro" id="IPR050072">
    <property type="entry name" value="Peptidase_M20A"/>
</dbReference>
<dbReference type="GO" id="GO:0046872">
    <property type="term" value="F:metal ion binding"/>
    <property type="evidence" value="ECO:0007669"/>
    <property type="project" value="UniProtKB-KW"/>
</dbReference>
<protein>
    <recommendedName>
        <fullName evidence="3">Peptidase M20 dimerisation domain-containing protein</fullName>
    </recommendedName>
</protein>
<sequence>MGSGDTAIALLRELIAAQPDGEAAVQGVIARRLEAAGCAVAAHDYDPAAVTVKGEFALDTARATERRRAIVGTLPGDPTLPSLLIFAHPDAEPIDGTSAWHHDPFVGIVEGGRLHGWGVADDLAGCAAAVLALEKASVADVPLGRVVFASTPSKRYARGVAALLHDGLSADAALYLHPAESGLGMREIKAVASGHLEFRITVTGRAPGTTEPGHTAFAHLGVNPIDKALVLRSALMRLGERRASRIRHPLIEAVVGRATNINVSRIEAGEMRRLSRMAETCTLGCAISFPPGETLDEVKTEITASIEAASAADAWLSEHPPVITFVAGVTGGEVEASHPLYRTAAAAVARVTGADPNVNPMHTSSDIRNPIVEADIPCVGLGCLGGDLSQNDRHDEWIDVADFRRMVDVTADIVTNWCGGVVPPQS</sequence>
<evidence type="ECO:0000256" key="1">
    <source>
        <dbReference type="ARBA" id="ARBA00022723"/>
    </source>
</evidence>
<dbReference type="Pfam" id="PF07687">
    <property type="entry name" value="M20_dimer"/>
    <property type="match status" value="1"/>
</dbReference>
<proteinExistence type="predicted"/>
<evidence type="ECO:0000256" key="2">
    <source>
        <dbReference type="ARBA" id="ARBA00022801"/>
    </source>
</evidence>
<dbReference type="GO" id="GO:0016787">
    <property type="term" value="F:hydrolase activity"/>
    <property type="evidence" value="ECO:0007669"/>
    <property type="project" value="UniProtKB-KW"/>
</dbReference>
<feature type="domain" description="Peptidase M20 dimerisation" evidence="3">
    <location>
        <begin position="194"/>
        <end position="311"/>
    </location>
</feature>
<dbReference type="PANTHER" id="PTHR43808:SF25">
    <property type="entry name" value="PEPTIDASE M20 DIMERISATION DOMAIN-CONTAINING PROTEIN"/>
    <property type="match status" value="1"/>
</dbReference>
<dbReference type="InterPro" id="IPR002933">
    <property type="entry name" value="Peptidase_M20"/>
</dbReference>
<comment type="caution">
    <text evidence="4">The sequence shown here is derived from an EMBL/GenBank/DDBJ whole genome shotgun (WGS) entry which is preliminary data.</text>
</comment>
<evidence type="ECO:0000259" key="3">
    <source>
        <dbReference type="Pfam" id="PF07687"/>
    </source>
</evidence>
<gene>
    <name evidence="4" type="ORF">DKT77_01225</name>
</gene>
<dbReference type="AlphaFoldDB" id="A0A2V2LNN9"/>
<dbReference type="SUPFAM" id="SSF55031">
    <property type="entry name" value="Bacterial exopeptidase dimerisation domain"/>
    <property type="match status" value="1"/>
</dbReference>
<keyword evidence="1" id="KW-0479">Metal-binding</keyword>
<keyword evidence="2" id="KW-0378">Hydrolase</keyword>
<evidence type="ECO:0000313" key="4">
    <source>
        <dbReference type="EMBL" id="PWR04617.1"/>
    </source>
</evidence>
<keyword evidence="5" id="KW-1185">Reference proteome</keyword>
<evidence type="ECO:0000313" key="5">
    <source>
        <dbReference type="Proteomes" id="UP000245680"/>
    </source>
</evidence>
<dbReference type="RefSeq" id="WP_109809918.1">
    <property type="nucleotide sequence ID" value="NZ_QGKU01000003.1"/>
</dbReference>
<name>A0A2V2LNN9_9RHOB</name>
<dbReference type="Gene3D" id="3.30.70.360">
    <property type="match status" value="1"/>
</dbReference>
<dbReference type="SUPFAM" id="SSF53187">
    <property type="entry name" value="Zn-dependent exopeptidases"/>
    <property type="match status" value="1"/>
</dbReference>
<dbReference type="Pfam" id="PF01546">
    <property type="entry name" value="Peptidase_M20"/>
    <property type="match status" value="1"/>
</dbReference>
<dbReference type="InterPro" id="IPR036264">
    <property type="entry name" value="Bact_exopeptidase_dim_dom"/>
</dbReference>
<dbReference type="InterPro" id="IPR011650">
    <property type="entry name" value="Peptidase_M20_dimer"/>
</dbReference>
<organism evidence="4 5">
    <name type="scientific">Meridianimarinicoccus roseus</name>
    <dbReference type="NCBI Taxonomy" id="2072018"/>
    <lineage>
        <taxon>Bacteria</taxon>
        <taxon>Pseudomonadati</taxon>
        <taxon>Pseudomonadota</taxon>
        <taxon>Alphaproteobacteria</taxon>
        <taxon>Rhodobacterales</taxon>
        <taxon>Paracoccaceae</taxon>
        <taxon>Meridianimarinicoccus</taxon>
    </lineage>
</organism>
<accession>A0A2V2LNN9</accession>
<reference evidence="4 5" key="1">
    <citation type="submission" date="2018-05" db="EMBL/GenBank/DDBJ databases">
        <title>Rhodobacteraceae gen. nov., sp. nov. isolated from sea water.</title>
        <authorList>
            <person name="Ren Y."/>
        </authorList>
    </citation>
    <scope>NUCLEOTIDE SEQUENCE [LARGE SCALE GENOMIC DNA]</scope>
    <source>
        <strain evidence="4 5">TG-679</strain>
    </source>
</reference>
<dbReference type="OrthoDB" id="9809784at2"/>
<dbReference type="PANTHER" id="PTHR43808">
    <property type="entry name" value="ACETYLORNITHINE DEACETYLASE"/>
    <property type="match status" value="1"/>
</dbReference>
<dbReference type="Gene3D" id="3.40.630.10">
    <property type="entry name" value="Zn peptidases"/>
    <property type="match status" value="1"/>
</dbReference>
<dbReference type="Proteomes" id="UP000245680">
    <property type="component" value="Unassembled WGS sequence"/>
</dbReference>
<dbReference type="EMBL" id="QGKU01000003">
    <property type="protein sequence ID" value="PWR04617.1"/>
    <property type="molecule type" value="Genomic_DNA"/>
</dbReference>